<accession>A0A9X0ZWP7</accession>
<reference evidence="1" key="1">
    <citation type="submission" date="2021-04" db="EMBL/GenBank/DDBJ databases">
        <title>Genomic characterization of endocarditis-associated Neisseria elongata subsp. nitroreducens.</title>
        <authorList>
            <person name="Schorner M."/>
            <person name="Passarelli-Araujo H."/>
            <person name="Scheffer M."/>
            <person name="Barazzetti F."/>
            <person name="Martins J."/>
            <person name="Machado H."/>
            <person name="Palmeiro J."/>
            <person name="Bazzo M."/>
        </authorList>
    </citation>
    <scope>NUCLEOTIDE SEQUENCE</scope>
    <source>
        <strain evidence="1">Nel_M001</strain>
    </source>
</reference>
<dbReference type="AlphaFoldDB" id="A0A9X0ZWP7"/>
<name>A0A9X0ZWP7_NEIEL</name>
<organism evidence="1 2">
    <name type="scientific">Neisseria elongata subsp. nitroreducens</name>
    <dbReference type="NCBI Taxonomy" id="90367"/>
    <lineage>
        <taxon>Bacteria</taxon>
        <taxon>Pseudomonadati</taxon>
        <taxon>Pseudomonadota</taxon>
        <taxon>Betaproteobacteria</taxon>
        <taxon>Neisseriales</taxon>
        <taxon>Neisseriaceae</taxon>
        <taxon>Neisseria</taxon>
    </lineage>
</organism>
<evidence type="ECO:0000313" key="2">
    <source>
        <dbReference type="Proteomes" id="UP000708805"/>
    </source>
</evidence>
<sequence length="87" mass="9319">MAATYQTGAGFAVTPAKTLGEYMKNADKAEFYQTQCAEQTVRKMDLKKKVIGEPVPFSKLNGVTKAAAGVSCLVEAGQKEAMENAKK</sequence>
<proteinExistence type="predicted"/>
<comment type="caution">
    <text evidence="1">The sequence shown here is derived from an EMBL/GenBank/DDBJ whole genome shotgun (WGS) entry which is preliminary data.</text>
</comment>
<evidence type="ECO:0000313" key="1">
    <source>
        <dbReference type="EMBL" id="MBS9340736.1"/>
    </source>
</evidence>
<dbReference type="Proteomes" id="UP000708805">
    <property type="component" value="Unassembled WGS sequence"/>
</dbReference>
<dbReference type="EMBL" id="JAGJWT010000006">
    <property type="protein sequence ID" value="MBS9340736.1"/>
    <property type="molecule type" value="Genomic_DNA"/>
</dbReference>
<gene>
    <name evidence="1" type="ORF">J8641_07945</name>
</gene>
<protein>
    <submittedName>
        <fullName evidence="1">Uncharacterized protein</fullName>
    </submittedName>
</protein>